<feature type="signal peptide" evidence="1">
    <location>
        <begin position="1"/>
        <end position="20"/>
    </location>
</feature>
<dbReference type="SUPFAM" id="SSF55486">
    <property type="entry name" value="Metalloproteases ('zincins'), catalytic domain"/>
    <property type="match status" value="1"/>
</dbReference>
<accession>A0ABY9X8G5</accession>
<proteinExistence type="predicted"/>
<evidence type="ECO:0000256" key="1">
    <source>
        <dbReference type="SAM" id="SignalP"/>
    </source>
</evidence>
<protein>
    <recommendedName>
        <fullName evidence="4">Peptidase M1 membrane alanine aminopeptidase domain-containing protein</fullName>
    </recommendedName>
</protein>
<keyword evidence="1" id="KW-0732">Signal</keyword>
<keyword evidence="3" id="KW-1185">Reference proteome</keyword>
<dbReference type="EMBL" id="CP043494">
    <property type="protein sequence ID" value="WNG51684.1"/>
    <property type="molecule type" value="Genomic_DNA"/>
</dbReference>
<evidence type="ECO:0000313" key="3">
    <source>
        <dbReference type="Proteomes" id="UP001611383"/>
    </source>
</evidence>
<organism evidence="2 3">
    <name type="scientific">Archangium minus</name>
    <dbReference type="NCBI Taxonomy" id="83450"/>
    <lineage>
        <taxon>Bacteria</taxon>
        <taxon>Pseudomonadati</taxon>
        <taxon>Myxococcota</taxon>
        <taxon>Myxococcia</taxon>
        <taxon>Myxococcales</taxon>
        <taxon>Cystobacterineae</taxon>
        <taxon>Archangiaceae</taxon>
        <taxon>Archangium</taxon>
    </lineage>
</organism>
<name>A0ABY9X8G5_9BACT</name>
<sequence>MRHKGLAIWMALLFLGACSARRDATRPPAPAQASAITVRVQRAASGADTWSLTYELPTPSHSVRFTRPGHGSRQSHWRVLEPAGASIERQGDEDVLSAPDGSSFRSLRLEVSTYVEKPEKDYQVFIPYSDGAVLLYTGVLGLTFGEAEPPPLHVFLTPRPGERVVVAGQSSEHEVRWEGSPQGTYAYFGAGSAVQDGVTAVVDPGMPRPLREHIESLLPRLFALYTARTGSPLTFEPALFISFGPSPNPGSINMSGGTLPGLVQLDIRLGANRLADADPEVIPRVSELVAHEAAHLWNGELAVHEVPGGDWMHEGGAEAFSLRALAELGTVPVEYVRTRLSDAVSECLLKLEGAPLRASSRPGKYTNYYRCGLIISAMAEASARQARPGTDIFALWGRLLREVGPRGHYDEARLYAAFSSEGVSQRTLAVIRQLVDGPNVDAEAQVLAELRLLGFEPQACDGDGKLARRTPCVRLGRVPFLP</sequence>
<dbReference type="PROSITE" id="PS51257">
    <property type="entry name" value="PROKAR_LIPOPROTEIN"/>
    <property type="match status" value="1"/>
</dbReference>
<reference evidence="2 3" key="1">
    <citation type="submission" date="2019-08" db="EMBL/GenBank/DDBJ databases">
        <title>Archangium and Cystobacter genomes.</title>
        <authorList>
            <person name="Chen I.-C.K."/>
            <person name="Wielgoss S."/>
        </authorList>
    </citation>
    <scope>NUCLEOTIDE SEQUENCE [LARGE SCALE GENOMIC DNA]</scope>
    <source>
        <strain evidence="2 3">Cbm 6</strain>
    </source>
</reference>
<gene>
    <name evidence="2" type="ORF">F0U60_51950</name>
</gene>
<dbReference type="RefSeq" id="WP_395811971.1">
    <property type="nucleotide sequence ID" value="NZ_CP043494.1"/>
</dbReference>
<dbReference type="Proteomes" id="UP001611383">
    <property type="component" value="Chromosome"/>
</dbReference>
<evidence type="ECO:0008006" key="4">
    <source>
        <dbReference type="Google" id="ProtNLM"/>
    </source>
</evidence>
<evidence type="ECO:0000313" key="2">
    <source>
        <dbReference type="EMBL" id="WNG51684.1"/>
    </source>
</evidence>
<feature type="chain" id="PRO_5045859515" description="Peptidase M1 membrane alanine aminopeptidase domain-containing protein" evidence="1">
    <location>
        <begin position="21"/>
        <end position="482"/>
    </location>
</feature>